<feature type="domain" description="Csa3 N-terminal" evidence="1">
    <location>
        <begin position="2"/>
        <end position="115"/>
    </location>
</feature>
<dbReference type="InterPro" id="IPR054588">
    <property type="entry name" value="Csa3_N"/>
</dbReference>
<dbReference type="Gene3D" id="1.10.10.10">
    <property type="entry name" value="Winged helix-like DNA-binding domain superfamily/Winged helix DNA-binding domain"/>
    <property type="match status" value="1"/>
</dbReference>
<dbReference type="EMBL" id="CP025066">
    <property type="protein sequence ID" value="AUX08197.1"/>
    <property type="molecule type" value="Genomic_DNA"/>
</dbReference>
<dbReference type="Proteomes" id="UP000263012">
    <property type="component" value="Chromosome"/>
</dbReference>
<accession>A0A343TGH5</accession>
<dbReference type="InterPro" id="IPR036390">
    <property type="entry name" value="WH_DNA-bd_sf"/>
</dbReference>
<proteinExistence type="predicted"/>
<organism evidence="2 3">
    <name type="scientific">Halalkaliarchaeum desulfuricum</name>
    <dbReference type="NCBI Taxonomy" id="2055893"/>
    <lineage>
        <taxon>Archaea</taxon>
        <taxon>Methanobacteriati</taxon>
        <taxon>Methanobacteriota</taxon>
        <taxon>Stenosarchaea group</taxon>
        <taxon>Halobacteria</taxon>
        <taxon>Halobacteriales</taxon>
        <taxon>Haloferacaceae</taxon>
        <taxon>Halalkaliarchaeum</taxon>
    </lineage>
</organism>
<dbReference type="Gene3D" id="3.40.50.11700">
    <property type="match status" value="1"/>
</dbReference>
<dbReference type="AlphaFoldDB" id="A0A343TGH5"/>
<dbReference type="CDD" id="cd00090">
    <property type="entry name" value="HTH_ARSR"/>
    <property type="match status" value="1"/>
</dbReference>
<keyword evidence="3" id="KW-1185">Reference proteome</keyword>
<name>A0A343TGH5_9EURY</name>
<sequence>MRTYVSTLGFHETRVTRPVIKHGIDDGDRVVLVRPASEGNTDRARDAVGYVEDMVEEIAPDASVSTERVDTSEFTTTVLQCSDVLNAVDDERDLIVNFGGGAREVLLPFMIAAVLYAPSIDGAFQYTDVDQEVRTVSIPHLTAQIPRSAVATFDLIAEFNEEIALPELARESDQSKSTVSRHVDDLAGVEVVDTRFENNTKYVCLSQTGRLLRRSE</sequence>
<evidence type="ECO:0000313" key="2">
    <source>
        <dbReference type="EMBL" id="AUX08197.1"/>
    </source>
</evidence>
<dbReference type="InterPro" id="IPR036388">
    <property type="entry name" value="WH-like_DNA-bd_sf"/>
</dbReference>
<dbReference type="RefSeq" id="WP_119814686.1">
    <property type="nucleotide sequence ID" value="NZ_CP025066.1"/>
</dbReference>
<protein>
    <submittedName>
        <fullName evidence="2">CRISPR-associated protein Csa3</fullName>
    </submittedName>
</protein>
<dbReference type="InterPro" id="IPR011991">
    <property type="entry name" value="ArsR-like_HTH"/>
</dbReference>
<reference evidence="3" key="1">
    <citation type="submission" date="2017-11" db="EMBL/GenBank/DDBJ databases">
        <title>Phenotypic and genomic properties of facultatively anaerobic sulfur-reducing natronoarchaea from hypersaline soda lakes.</title>
        <authorList>
            <person name="Sorokin D.Y."/>
            <person name="Kublanov I.V."/>
            <person name="Roman P."/>
            <person name="Sinninghe Damste J.S."/>
            <person name="Golyshin P.N."/>
            <person name="Rojo D."/>
            <person name="Ciordia S."/>
            <person name="Mena M.D.C."/>
            <person name="Ferrer M."/>
            <person name="Messina E."/>
            <person name="Smedile F."/>
            <person name="La Spada G."/>
            <person name="La Cono V."/>
            <person name="Yakimov M.M."/>
        </authorList>
    </citation>
    <scope>NUCLEOTIDE SEQUENCE [LARGE SCALE GENOMIC DNA]</scope>
    <source>
        <strain evidence="3">AArc-Sl</strain>
    </source>
</reference>
<dbReference type="GeneID" id="37876884"/>
<gene>
    <name evidence="2" type="primary">csa3</name>
    <name evidence="2" type="ORF">AArcSl_0547</name>
</gene>
<evidence type="ECO:0000313" key="3">
    <source>
        <dbReference type="Proteomes" id="UP000263012"/>
    </source>
</evidence>
<evidence type="ECO:0000259" key="1">
    <source>
        <dbReference type="Pfam" id="PF22662"/>
    </source>
</evidence>
<dbReference type="NCBIfam" id="TIGR01884">
    <property type="entry name" value="cas_HTH"/>
    <property type="match status" value="1"/>
</dbReference>
<dbReference type="SUPFAM" id="SSF46785">
    <property type="entry name" value="Winged helix' DNA-binding domain"/>
    <property type="match status" value="1"/>
</dbReference>
<dbReference type="InterPro" id="IPR010163">
    <property type="entry name" value="Csa3"/>
</dbReference>
<dbReference type="KEGG" id="hdf:AArcSl_0547"/>
<dbReference type="OrthoDB" id="116640at2157"/>
<dbReference type="Pfam" id="PF22662">
    <property type="entry name" value="Csa3_N"/>
    <property type="match status" value="1"/>
</dbReference>